<protein>
    <recommendedName>
        <fullName evidence="5">Transmembrane protein</fullName>
    </recommendedName>
</protein>
<keyword evidence="2" id="KW-0812">Transmembrane</keyword>
<keyword evidence="2" id="KW-1133">Transmembrane helix</keyword>
<feature type="compositionally biased region" description="Low complexity" evidence="1">
    <location>
        <begin position="334"/>
        <end position="350"/>
    </location>
</feature>
<dbReference type="eggNOG" id="ENOG5033TMV">
    <property type="taxonomic scope" value="Bacteria"/>
</dbReference>
<keyword evidence="2" id="KW-0472">Membrane</keyword>
<dbReference type="Proteomes" id="UP000005947">
    <property type="component" value="Unassembled WGS sequence"/>
</dbReference>
<feature type="transmembrane region" description="Helical" evidence="2">
    <location>
        <begin position="70"/>
        <end position="93"/>
    </location>
</feature>
<comment type="caution">
    <text evidence="3">The sequence shown here is derived from an EMBL/GenBank/DDBJ whole genome shotgun (WGS) entry which is preliminary data.</text>
</comment>
<evidence type="ECO:0000256" key="1">
    <source>
        <dbReference type="SAM" id="MobiDB-lite"/>
    </source>
</evidence>
<dbReference type="GeneID" id="93210876"/>
<evidence type="ECO:0000256" key="2">
    <source>
        <dbReference type="SAM" id="Phobius"/>
    </source>
</evidence>
<sequence>MRKKREIARVQCHALDAKNAEILFATVDETGHTNAETAKKQRARRRRFGNAVAVDPLSTDDPSGSNIERVIAITAVSFVAIFFVLVIASQVAIGVIRRNSTANLATEVSVKAVGSAMSGGVEWGNGFTQFPERFSVEEADENTHRIEVTVTDTTSKDLLEVFAGSQIQAAALSINSLLNPNINTVIYHVQVYFNEDNKLQHSNLFGILPPQGAPRTLMTFIWTKTTTDNGVRFHCTIKGVDKEIADKLRTNITSSFTPSTIIGQVFGTVDQDITDTTKDKSSQNGISGKLAEDHTGAPQSSTGDTKNKKDTSATTKDSSNSASSSQESDKDASEGSSVAVDNSNSVASAR</sequence>
<organism evidence="3 4">
    <name type="scientific">Fannyhessea vaginae DSM 15829</name>
    <dbReference type="NCBI Taxonomy" id="525256"/>
    <lineage>
        <taxon>Bacteria</taxon>
        <taxon>Bacillati</taxon>
        <taxon>Actinomycetota</taxon>
        <taxon>Coriobacteriia</taxon>
        <taxon>Coriobacteriales</taxon>
        <taxon>Atopobiaceae</taxon>
        <taxon>Fannyhessea</taxon>
    </lineage>
</organism>
<reference evidence="3 4" key="1">
    <citation type="submission" date="2011-02" db="EMBL/GenBank/DDBJ databases">
        <authorList>
            <person name="Muzny D."/>
            <person name="Qin X."/>
            <person name="Buhay C."/>
            <person name="Dugan-Rocha S."/>
            <person name="Ding Y."/>
            <person name="Chen G."/>
            <person name="Hawes A."/>
            <person name="Holder M."/>
            <person name="Jhangiani S."/>
            <person name="Johnson A."/>
            <person name="Khan Z."/>
            <person name="Li Z."/>
            <person name="Liu W."/>
            <person name="Liu X."/>
            <person name="Perez L."/>
            <person name="Shen H."/>
            <person name="Wang Q."/>
            <person name="Watt J."/>
            <person name="Xi L."/>
            <person name="Xin Y."/>
            <person name="Zhou J."/>
            <person name="Deng J."/>
            <person name="Jiang H."/>
            <person name="Liu Y."/>
            <person name="Qu J."/>
            <person name="Song X.-Z."/>
            <person name="Zhang L."/>
            <person name="Villasana D."/>
            <person name="Johnson A."/>
            <person name="Liu J."/>
            <person name="Liyanage D."/>
            <person name="Lorensuhewa L."/>
            <person name="Robinson T."/>
            <person name="Song A."/>
            <person name="Song B.-B."/>
            <person name="Dinh H."/>
            <person name="Thornton R."/>
            <person name="Coyle M."/>
            <person name="Francisco L."/>
            <person name="Jackson L."/>
            <person name="Javaid M."/>
            <person name="Korchina V."/>
            <person name="Kovar C."/>
            <person name="Mata R."/>
            <person name="Mathew T."/>
            <person name="Ngo R."/>
            <person name="Nguyen L."/>
            <person name="Nguyen N."/>
            <person name="Okwuonu G."/>
            <person name="Ongeri F."/>
            <person name="Pham C."/>
            <person name="Simmons D."/>
            <person name="Wilczek-Boney K."/>
            <person name="Hale W."/>
            <person name="Jakkamsetti A."/>
            <person name="Pham P."/>
            <person name="Ruth R."/>
            <person name="San Lucas F."/>
            <person name="Warren J."/>
            <person name="Zhang J."/>
            <person name="Zhao Z."/>
            <person name="Zhou C."/>
            <person name="Zhu D."/>
            <person name="Lee S."/>
            <person name="Bess C."/>
            <person name="Blankenburg K."/>
            <person name="Forbes L."/>
            <person name="Fu Q."/>
            <person name="Gubbala S."/>
            <person name="Hirani K."/>
            <person name="Jayaseelan J.C."/>
            <person name="Lara F."/>
            <person name="Munidasa M."/>
            <person name="Palculict T."/>
            <person name="Patil S."/>
            <person name="Pu L.-L."/>
            <person name="Saada N."/>
            <person name="Tang L."/>
            <person name="Weissenberger G."/>
            <person name="Zhu Y."/>
            <person name="Hemphill L."/>
            <person name="Shang Y."/>
            <person name="Youmans B."/>
            <person name="Ayvaz T."/>
            <person name="Ross M."/>
            <person name="Santibanez J."/>
            <person name="Aqrawi P."/>
            <person name="Gross S."/>
            <person name="Joshi V."/>
            <person name="Fowler G."/>
            <person name="Nazareth L."/>
            <person name="Reid J."/>
            <person name="Worley K."/>
            <person name="Petrosino J."/>
            <person name="Highlander S."/>
            <person name="Gibbs R."/>
        </authorList>
    </citation>
    <scope>NUCLEOTIDE SEQUENCE [LARGE SCALE GENOMIC DNA]</scope>
    <source>
        <strain evidence="3 4">DSM 15829</strain>
    </source>
</reference>
<feature type="region of interest" description="Disordered" evidence="1">
    <location>
        <begin position="275"/>
        <end position="350"/>
    </location>
</feature>
<dbReference type="RefSeq" id="WP_006302235.1">
    <property type="nucleotide sequence ID" value="NZ_ACGK02000001.1"/>
</dbReference>
<evidence type="ECO:0008006" key="5">
    <source>
        <dbReference type="Google" id="ProtNLM"/>
    </source>
</evidence>
<keyword evidence="4" id="KW-1185">Reference proteome</keyword>
<dbReference type="AlphaFoldDB" id="F1T5P5"/>
<gene>
    <name evidence="3" type="ORF">HMPREF0091_10126</name>
</gene>
<name>F1T5P5_9ACTN</name>
<feature type="compositionally biased region" description="Low complexity" evidence="1">
    <location>
        <begin position="312"/>
        <end position="326"/>
    </location>
</feature>
<proteinExistence type="predicted"/>
<evidence type="ECO:0000313" key="4">
    <source>
        <dbReference type="Proteomes" id="UP000005947"/>
    </source>
</evidence>
<dbReference type="EMBL" id="ACGK02000001">
    <property type="protein sequence ID" value="EGF23179.1"/>
    <property type="molecule type" value="Genomic_DNA"/>
</dbReference>
<accession>F1T5P5</accession>
<dbReference type="OrthoDB" id="3181413at2"/>
<evidence type="ECO:0000313" key="3">
    <source>
        <dbReference type="EMBL" id="EGF23179.1"/>
    </source>
</evidence>